<sequence length="258" mass="28834">MHNDSLASLVPVIPGQIGGTATHIISARSLHKALGVGRDFTTWIKSRIDEYGFIEGVDYTIFDSPIPGNQSTNFEQHEEGGKTKRGGDRRSKDYHLTTNTGKEVAIVERNEQGRAIRQYLIHCEEELHRAAPLKAAELREQMKARIEAASYFKPMCEALALARAVEGKTTEPRHYANESNMIARIVLGGLTASQWAKSAGITGEPRNHMTPEQLAHFAYLERSNITLIETGQTYQQRKAELIRLSQRWLTRLTGGDHA</sequence>
<organism evidence="3 4">
    <name type="scientific">Salmonella enterica</name>
    <name type="common">Salmonella choleraesuis</name>
    <dbReference type="NCBI Taxonomy" id="28901"/>
    <lineage>
        <taxon>Bacteria</taxon>
        <taxon>Pseudomonadati</taxon>
        <taxon>Pseudomonadota</taxon>
        <taxon>Gammaproteobacteria</taxon>
        <taxon>Enterobacterales</taxon>
        <taxon>Enterobacteriaceae</taxon>
        <taxon>Salmonella</taxon>
    </lineage>
</organism>
<comment type="caution">
    <text evidence="3">The sequence shown here is derived from an EMBL/GenBank/DDBJ whole genome shotgun (WGS) entry which is preliminary data.</text>
</comment>
<evidence type="ECO:0000313" key="4">
    <source>
        <dbReference type="Proteomes" id="UP000885317"/>
    </source>
</evidence>
<evidence type="ECO:0000256" key="1">
    <source>
        <dbReference type="SAM" id="MobiDB-lite"/>
    </source>
</evidence>
<dbReference type="Pfam" id="PF08346">
    <property type="entry name" value="AntA"/>
    <property type="match status" value="1"/>
</dbReference>
<accession>A0A3R0UZF1</accession>
<dbReference type="Proteomes" id="UP000885317">
    <property type="component" value="Unassembled WGS sequence"/>
</dbReference>
<dbReference type="InterPro" id="IPR013557">
    <property type="entry name" value="AntA/B_antirep"/>
</dbReference>
<feature type="compositionally biased region" description="Basic and acidic residues" evidence="1">
    <location>
        <begin position="75"/>
        <end position="95"/>
    </location>
</feature>
<feature type="region of interest" description="Disordered" evidence="1">
    <location>
        <begin position="68"/>
        <end position="95"/>
    </location>
</feature>
<proteinExistence type="predicted"/>
<protein>
    <submittedName>
        <fullName evidence="3">AntA/AntB antirepressor family protein</fullName>
    </submittedName>
</protein>
<feature type="domain" description="AntA/AntB antirepressor" evidence="2">
    <location>
        <begin position="25"/>
        <end position="110"/>
    </location>
</feature>
<gene>
    <name evidence="3" type="ORF">EBH50_11165</name>
</gene>
<evidence type="ECO:0000259" key="2">
    <source>
        <dbReference type="Pfam" id="PF08346"/>
    </source>
</evidence>
<name>A0A3R0UZF1_SALER</name>
<dbReference type="EMBL" id="RUTY01000011">
    <property type="protein sequence ID" value="MLE30499.1"/>
    <property type="molecule type" value="Genomic_DNA"/>
</dbReference>
<dbReference type="AlphaFoldDB" id="A0A3R0UZF1"/>
<reference evidence="3 4" key="1">
    <citation type="submission" date="2018-10" db="EMBL/GenBank/DDBJ databases">
        <authorList>
            <consortium name="PulseNet: The National Subtyping Network for Foodborne Disease Surveillance"/>
            <person name="Tarr C.L."/>
            <person name="Trees E."/>
            <person name="Katz L.S."/>
            <person name="Carleton-Romer H.A."/>
            <person name="Stroika S."/>
            <person name="Kucerova Z."/>
            <person name="Roache K.F."/>
            <person name="Sabol A.L."/>
            <person name="Besser J."/>
            <person name="Gerner-Smidt P."/>
        </authorList>
    </citation>
    <scope>NUCLEOTIDE SEQUENCE [LARGE SCALE GENOMIC DNA]</scope>
    <source>
        <strain evidence="3 4">PNUSAS056479</strain>
    </source>
</reference>
<evidence type="ECO:0000313" key="3">
    <source>
        <dbReference type="EMBL" id="MLE30499.1"/>
    </source>
</evidence>